<name>A0AAE1IZW0_9FABA</name>
<dbReference type="InterPro" id="IPR053781">
    <property type="entry name" value="F-box_AtFBL13-like"/>
</dbReference>
<dbReference type="AlphaFoldDB" id="A0AAE1IZW0"/>
<feature type="domain" description="F-box" evidence="1">
    <location>
        <begin position="17"/>
        <end position="76"/>
    </location>
</feature>
<dbReference type="SMART" id="SM00256">
    <property type="entry name" value="FBOX"/>
    <property type="match status" value="1"/>
</dbReference>
<dbReference type="EMBL" id="JAWXYG010000010">
    <property type="protein sequence ID" value="KAK4261156.1"/>
    <property type="molecule type" value="Genomic_DNA"/>
</dbReference>
<reference evidence="2" key="1">
    <citation type="submission" date="2023-10" db="EMBL/GenBank/DDBJ databases">
        <title>Chromosome-level genome of the transformable northern wattle, Acacia crassicarpa.</title>
        <authorList>
            <person name="Massaro I."/>
            <person name="Sinha N.R."/>
            <person name="Poethig S."/>
            <person name="Leichty A.R."/>
        </authorList>
    </citation>
    <scope>NUCLEOTIDE SEQUENCE</scope>
    <source>
        <strain evidence="2">Acra3RX</strain>
        <tissue evidence="2">Leaf</tissue>
    </source>
</reference>
<dbReference type="InterPro" id="IPR053772">
    <property type="entry name" value="At1g61320/At1g61330-like"/>
</dbReference>
<dbReference type="InterPro" id="IPR032675">
    <property type="entry name" value="LRR_dom_sf"/>
</dbReference>
<dbReference type="Gene3D" id="3.80.10.10">
    <property type="entry name" value="Ribonuclease Inhibitor"/>
    <property type="match status" value="1"/>
</dbReference>
<proteinExistence type="predicted"/>
<evidence type="ECO:0000259" key="1">
    <source>
        <dbReference type="PROSITE" id="PS50181"/>
    </source>
</evidence>
<accession>A0AAE1IZW0</accession>
<dbReference type="PROSITE" id="PS50181">
    <property type="entry name" value="FBOX"/>
    <property type="match status" value="1"/>
</dbReference>
<comment type="caution">
    <text evidence="2">The sequence shown here is derived from an EMBL/GenBank/DDBJ whole genome shotgun (WGS) entry which is preliminary data.</text>
</comment>
<dbReference type="SUPFAM" id="SSF81383">
    <property type="entry name" value="F-box domain"/>
    <property type="match status" value="1"/>
</dbReference>
<dbReference type="Pfam" id="PF00646">
    <property type="entry name" value="F-box"/>
    <property type="match status" value="1"/>
</dbReference>
<protein>
    <recommendedName>
        <fullName evidence="1">F-box domain-containing protein</fullName>
    </recommendedName>
</protein>
<organism evidence="2 3">
    <name type="scientific">Acacia crassicarpa</name>
    <name type="common">northern wattle</name>
    <dbReference type="NCBI Taxonomy" id="499986"/>
    <lineage>
        <taxon>Eukaryota</taxon>
        <taxon>Viridiplantae</taxon>
        <taxon>Streptophyta</taxon>
        <taxon>Embryophyta</taxon>
        <taxon>Tracheophyta</taxon>
        <taxon>Spermatophyta</taxon>
        <taxon>Magnoliopsida</taxon>
        <taxon>eudicotyledons</taxon>
        <taxon>Gunneridae</taxon>
        <taxon>Pentapetalae</taxon>
        <taxon>rosids</taxon>
        <taxon>fabids</taxon>
        <taxon>Fabales</taxon>
        <taxon>Fabaceae</taxon>
        <taxon>Caesalpinioideae</taxon>
        <taxon>mimosoid clade</taxon>
        <taxon>Acacieae</taxon>
        <taxon>Acacia</taxon>
    </lineage>
</organism>
<dbReference type="InterPro" id="IPR001810">
    <property type="entry name" value="F-box_dom"/>
</dbReference>
<keyword evidence="3" id="KW-1185">Reference proteome</keyword>
<gene>
    <name evidence="2" type="ORF">QN277_004197</name>
</gene>
<evidence type="ECO:0000313" key="3">
    <source>
        <dbReference type="Proteomes" id="UP001293593"/>
    </source>
</evidence>
<dbReference type="InterPro" id="IPR036047">
    <property type="entry name" value="F-box-like_dom_sf"/>
</dbReference>
<dbReference type="PANTHER" id="PTHR34145:SF28">
    <property type="entry name" value="F-BOX DOMAIN-CONTAINING PROTEIN"/>
    <property type="match status" value="1"/>
</dbReference>
<dbReference type="Gene3D" id="1.20.1280.50">
    <property type="match status" value="1"/>
</dbReference>
<dbReference type="SUPFAM" id="SSF52047">
    <property type="entry name" value="RNI-like"/>
    <property type="match status" value="1"/>
</dbReference>
<dbReference type="Proteomes" id="UP001293593">
    <property type="component" value="Unassembled WGS sequence"/>
</dbReference>
<dbReference type="PANTHER" id="PTHR34145">
    <property type="entry name" value="OS02G0105600 PROTEIN"/>
    <property type="match status" value="1"/>
</dbReference>
<dbReference type="Pfam" id="PF23622">
    <property type="entry name" value="LRR_At1g61320_AtMIF1"/>
    <property type="match status" value="1"/>
</dbReference>
<sequence>MEEVNNIMEIDDDINEEDRINQLPDSVLALILSKLTTREAVRTSVVSKRWRNLFNSPISLVLDAPNMLETNKYSDMNVSQMSFWERSIVKMKRTVEIMNVVCFYLKSVKEVQKIEKLRVHFTFGNIYACILNWWIHFALERKVEEIDLCLLEDNYFSAPSEGFHVFPCDLLVEISSLKRLCLAYCVLAPGSQLSIFSGFNTLKTLELTKVDLVSDDHLQNLLRNCHDIEFLSFNICWNLHYLRIGHPICQKLKYLNVSDCPHLLAIELKGLNVETLEYKGRFIWFQFHYTPRLRTLFIGLNDWRISSGDIWPLCTLPIDLPQLETLFLENTCHMGAAMYVTRFSYLRHLIILKLHEHEHNISWIASILKCFPRLQKLELHLGMDSYVGEELKDRNCPPRCQHDQLKEVVISGMKGQSSEIEIATYLLKNATSLQTMEMDPRPRVYLGNGKWHQLEPNGIWPRTGRNKVEHYLRQHAGAAVQLLFL</sequence>
<dbReference type="CDD" id="cd22160">
    <property type="entry name" value="F-box_AtFBL13-like"/>
    <property type="match status" value="1"/>
</dbReference>
<evidence type="ECO:0000313" key="2">
    <source>
        <dbReference type="EMBL" id="KAK4261156.1"/>
    </source>
</evidence>
<dbReference type="InterPro" id="IPR055357">
    <property type="entry name" value="LRR_At1g61320_AtMIF1"/>
</dbReference>